<dbReference type="CDD" id="cd00067">
    <property type="entry name" value="GAL4"/>
    <property type="match status" value="1"/>
</dbReference>
<evidence type="ECO:0000256" key="2">
    <source>
        <dbReference type="ARBA" id="ARBA00023015"/>
    </source>
</evidence>
<dbReference type="Gene3D" id="4.10.240.10">
    <property type="entry name" value="Zn(2)-C6 fungal-type DNA-binding domain"/>
    <property type="match status" value="1"/>
</dbReference>
<evidence type="ECO:0000313" key="8">
    <source>
        <dbReference type="Proteomes" id="UP000268321"/>
    </source>
</evidence>
<dbReference type="InterPro" id="IPR036864">
    <property type="entry name" value="Zn2-C6_fun-type_DNA-bd_sf"/>
</dbReference>
<sequence>MEPLEKRLRRLKSCRCCRANKTMCDSMQRRPLPCSYCAKRNIACLFDVAKPANRDNNRTGEAVRLVQGLHRLLNGFVARKEQLVGKLIHSALFSQSLASELEKLFIDPIPTRSHCGSFTIHSDLISQSHTISEERARELFGYFRSEFCNYLPVLPDSFFQLDLHHIHEESDLLFWTIIVTSYITDELTKEYHLLAAHVQNLVVVNCWFKTSRLLFSLVALLILTSWPLPTKGYYNIQDNIAVKYSSLMKSLALQFGLHKLKHIDEFSKKTNVDIDARSDVNNIIRERLYKFVNINSNYWLVYLGISNSNYNGSHQDYIINKATSVDLFHKEKFSDNDNFINSLLKISLVQLRMNERMSDLLATPNKVEKLIHLNMFETILLGYISDDSPLYKHDLISLSLEFSKLQLFVYSLSESDISLPKYKRIIMRTLSCCEAIVELFEKCFDDRTVFELIPIHYSFSIKLAVLVLFQIHSSPLLPSLESYASTKKVFRRAYDLLRIDKKKKSSTTVLQVSIEKVDRCNNMQIWAKKSKTGNFFLIEKMTKYFVSISFYDMLWQVYESERHVGNVTDVKWETFGLDPRDEKAQDIIQYFAKPSSIFD</sequence>
<keyword evidence="5" id="KW-0539">Nucleus</keyword>
<dbReference type="PANTHER" id="PTHR31845">
    <property type="entry name" value="FINGER DOMAIN PROTEIN, PUTATIVE-RELATED"/>
    <property type="match status" value="1"/>
</dbReference>
<evidence type="ECO:0000256" key="1">
    <source>
        <dbReference type="ARBA" id="ARBA00004123"/>
    </source>
</evidence>
<dbReference type="EMBL" id="ML004436">
    <property type="protein sequence ID" value="RKP31863.1"/>
    <property type="molecule type" value="Genomic_DNA"/>
</dbReference>
<organism evidence="7 8">
    <name type="scientific">Metschnikowia bicuspidata</name>
    <dbReference type="NCBI Taxonomy" id="27322"/>
    <lineage>
        <taxon>Eukaryota</taxon>
        <taxon>Fungi</taxon>
        <taxon>Dikarya</taxon>
        <taxon>Ascomycota</taxon>
        <taxon>Saccharomycotina</taxon>
        <taxon>Pichiomycetes</taxon>
        <taxon>Metschnikowiaceae</taxon>
        <taxon>Metschnikowia</taxon>
    </lineage>
</organism>
<dbReference type="InterPro" id="IPR051089">
    <property type="entry name" value="prtT"/>
</dbReference>
<dbReference type="Proteomes" id="UP000268321">
    <property type="component" value="Unassembled WGS sequence"/>
</dbReference>
<dbReference type="OrthoDB" id="3163292at2759"/>
<protein>
    <recommendedName>
        <fullName evidence="6">Zn(2)-C6 fungal-type domain-containing protein</fullName>
    </recommendedName>
</protein>
<keyword evidence="4" id="KW-0804">Transcription</keyword>
<dbReference type="GO" id="GO:0000976">
    <property type="term" value="F:transcription cis-regulatory region binding"/>
    <property type="evidence" value="ECO:0007669"/>
    <property type="project" value="TreeGrafter"/>
</dbReference>
<name>A0A4P9ZG20_9ASCO</name>
<feature type="domain" description="Zn(2)-C6 fungal-type" evidence="6">
    <location>
        <begin position="13"/>
        <end position="46"/>
    </location>
</feature>
<dbReference type="GO" id="GO:0000981">
    <property type="term" value="F:DNA-binding transcription factor activity, RNA polymerase II-specific"/>
    <property type="evidence" value="ECO:0007669"/>
    <property type="project" value="InterPro"/>
</dbReference>
<keyword evidence="2" id="KW-0805">Transcription regulation</keyword>
<dbReference type="SUPFAM" id="SSF57701">
    <property type="entry name" value="Zn2/Cys6 DNA-binding domain"/>
    <property type="match status" value="1"/>
</dbReference>
<dbReference type="GO" id="GO:0008270">
    <property type="term" value="F:zinc ion binding"/>
    <property type="evidence" value="ECO:0007669"/>
    <property type="project" value="InterPro"/>
</dbReference>
<keyword evidence="8" id="KW-1185">Reference proteome</keyword>
<evidence type="ECO:0000256" key="3">
    <source>
        <dbReference type="ARBA" id="ARBA00023125"/>
    </source>
</evidence>
<keyword evidence="3" id="KW-0238">DNA-binding</keyword>
<gene>
    <name evidence="7" type="ORF">METBISCDRAFT_13218</name>
</gene>
<evidence type="ECO:0000313" key="7">
    <source>
        <dbReference type="EMBL" id="RKP31863.1"/>
    </source>
</evidence>
<dbReference type="AlphaFoldDB" id="A0A4P9ZG20"/>
<comment type="subcellular location">
    <subcellularLocation>
        <location evidence="1">Nucleus</location>
    </subcellularLocation>
</comment>
<dbReference type="PROSITE" id="PS00463">
    <property type="entry name" value="ZN2_CY6_FUNGAL_1"/>
    <property type="match status" value="1"/>
</dbReference>
<evidence type="ECO:0000256" key="4">
    <source>
        <dbReference type="ARBA" id="ARBA00023163"/>
    </source>
</evidence>
<dbReference type="PANTHER" id="PTHR31845:SF6">
    <property type="entry name" value="TRANSCRIPTION FACTOR SEF1-RELATED"/>
    <property type="match status" value="1"/>
</dbReference>
<dbReference type="GO" id="GO:0005634">
    <property type="term" value="C:nucleus"/>
    <property type="evidence" value="ECO:0007669"/>
    <property type="project" value="UniProtKB-SubCell"/>
</dbReference>
<reference evidence="8" key="1">
    <citation type="journal article" date="2018" name="Nat. Microbiol.">
        <title>Leveraging single-cell genomics to expand the fungal tree of life.</title>
        <authorList>
            <person name="Ahrendt S.R."/>
            <person name="Quandt C.A."/>
            <person name="Ciobanu D."/>
            <person name="Clum A."/>
            <person name="Salamov A."/>
            <person name="Andreopoulos B."/>
            <person name="Cheng J.F."/>
            <person name="Woyke T."/>
            <person name="Pelin A."/>
            <person name="Henrissat B."/>
            <person name="Reynolds N.K."/>
            <person name="Benny G.L."/>
            <person name="Smith M.E."/>
            <person name="James T.Y."/>
            <person name="Grigoriev I.V."/>
        </authorList>
    </citation>
    <scope>NUCLEOTIDE SEQUENCE [LARGE SCALE GENOMIC DNA]</scope>
    <source>
        <strain evidence="8">Baker2002</strain>
    </source>
</reference>
<evidence type="ECO:0000256" key="5">
    <source>
        <dbReference type="ARBA" id="ARBA00023242"/>
    </source>
</evidence>
<evidence type="ECO:0000259" key="6">
    <source>
        <dbReference type="PROSITE" id="PS50048"/>
    </source>
</evidence>
<dbReference type="InterPro" id="IPR001138">
    <property type="entry name" value="Zn2Cys6_DnaBD"/>
</dbReference>
<accession>A0A4P9ZG20</accession>
<proteinExistence type="predicted"/>
<dbReference type="PROSITE" id="PS50048">
    <property type="entry name" value="ZN2_CY6_FUNGAL_2"/>
    <property type="match status" value="1"/>
</dbReference>